<proteinExistence type="predicted"/>
<reference evidence="1 2" key="1">
    <citation type="submission" date="2017-10" db="EMBL/GenBank/DDBJ databases">
        <authorList>
            <person name="Banno H."/>
            <person name="Chua N.-H."/>
        </authorList>
    </citation>
    <scope>NUCLEOTIDE SEQUENCE [LARGE SCALE GENOMIC DNA]</scope>
    <source>
        <strain evidence="1">Vibrio tapetis CECT4600</strain>
    </source>
</reference>
<accession>A0A2N8ZKI5</accession>
<gene>
    <name evidence="1" type="ORF">VTAP4600_B0810</name>
</gene>
<organism evidence="1 2">
    <name type="scientific">Vibrio tapetis subsp. tapetis</name>
    <dbReference type="NCBI Taxonomy" id="1671868"/>
    <lineage>
        <taxon>Bacteria</taxon>
        <taxon>Pseudomonadati</taxon>
        <taxon>Pseudomonadota</taxon>
        <taxon>Gammaproteobacteria</taxon>
        <taxon>Vibrionales</taxon>
        <taxon>Vibrionaceae</taxon>
        <taxon>Vibrio</taxon>
    </lineage>
</organism>
<name>A0A2N8ZKI5_9VIBR</name>
<keyword evidence="2" id="KW-1185">Reference proteome</keyword>
<dbReference type="EMBL" id="LT960612">
    <property type="protein sequence ID" value="SON52421.1"/>
    <property type="molecule type" value="Genomic_DNA"/>
</dbReference>
<dbReference type="OrthoDB" id="5880609at2"/>
<evidence type="ECO:0000313" key="1">
    <source>
        <dbReference type="EMBL" id="SON52421.1"/>
    </source>
</evidence>
<protein>
    <submittedName>
        <fullName evidence="1">Uncharacterized protein</fullName>
    </submittedName>
</protein>
<dbReference type="Proteomes" id="UP000235828">
    <property type="component" value="Chromosome B"/>
</dbReference>
<evidence type="ECO:0000313" key="2">
    <source>
        <dbReference type="Proteomes" id="UP000235828"/>
    </source>
</evidence>
<sequence>MPKVYCEACDKKTDHKSIMRKNPPQCTTFLEKLSYTNQSVFQFICGKHYYDMERQHYCRVCNHQNSIISMKEQRLTETRVA</sequence>
<dbReference type="RefSeq" id="WP_102524676.1">
    <property type="nucleotide sequence ID" value="NZ_LT960612.1"/>
</dbReference>
<dbReference type="KEGG" id="vta:B0810"/>
<dbReference type="AlphaFoldDB" id="A0A2N8ZKI5"/>